<reference evidence="1 2" key="1">
    <citation type="journal article" date="2018" name="Evol. Lett.">
        <title>Horizontal gene cluster transfer increased hallucinogenic mushroom diversity.</title>
        <authorList>
            <person name="Reynolds H.T."/>
            <person name="Vijayakumar V."/>
            <person name="Gluck-Thaler E."/>
            <person name="Korotkin H.B."/>
            <person name="Matheny P.B."/>
            <person name="Slot J.C."/>
        </authorList>
    </citation>
    <scope>NUCLEOTIDE SEQUENCE [LARGE SCALE GENOMIC DNA]</scope>
    <source>
        <strain evidence="1 2">2631</strain>
    </source>
</reference>
<dbReference type="EMBL" id="NHYD01000605">
    <property type="protein sequence ID" value="PPQ93775.1"/>
    <property type="molecule type" value="Genomic_DNA"/>
</dbReference>
<comment type="caution">
    <text evidence="1">The sequence shown here is derived from an EMBL/GenBank/DDBJ whole genome shotgun (WGS) entry which is preliminary data.</text>
</comment>
<sequence>MLQYDYWKWFLKEGEICLESVDRQRVGVLQDAAARRGFKVGLAAIDVDEIGEAQYEYERDDLNNPQMEEVEQTDTSMSGLGFLDGKTMVDFDQVCIDKKSLIQEDFFMSMELTSQDYLRRNGAWI</sequence>
<dbReference type="Proteomes" id="UP000283269">
    <property type="component" value="Unassembled WGS sequence"/>
</dbReference>
<accession>A0A409XSJ3</accession>
<proteinExistence type="predicted"/>
<evidence type="ECO:0000313" key="1">
    <source>
        <dbReference type="EMBL" id="PPQ93775.1"/>
    </source>
</evidence>
<organism evidence="1 2">
    <name type="scientific">Psilocybe cyanescens</name>
    <dbReference type="NCBI Taxonomy" id="93625"/>
    <lineage>
        <taxon>Eukaryota</taxon>
        <taxon>Fungi</taxon>
        <taxon>Dikarya</taxon>
        <taxon>Basidiomycota</taxon>
        <taxon>Agaricomycotina</taxon>
        <taxon>Agaricomycetes</taxon>
        <taxon>Agaricomycetidae</taxon>
        <taxon>Agaricales</taxon>
        <taxon>Agaricineae</taxon>
        <taxon>Strophariaceae</taxon>
        <taxon>Psilocybe</taxon>
    </lineage>
</organism>
<keyword evidence="2" id="KW-1185">Reference proteome</keyword>
<name>A0A409XSJ3_PSICY</name>
<dbReference type="AlphaFoldDB" id="A0A409XSJ3"/>
<gene>
    <name evidence="1" type="ORF">CVT25_008154</name>
</gene>
<dbReference type="InParanoid" id="A0A409XSJ3"/>
<evidence type="ECO:0000313" key="2">
    <source>
        <dbReference type="Proteomes" id="UP000283269"/>
    </source>
</evidence>
<protein>
    <submittedName>
        <fullName evidence="1">Uncharacterized protein</fullName>
    </submittedName>
</protein>